<dbReference type="Proteomes" id="UP000064893">
    <property type="component" value="Chromosome"/>
</dbReference>
<name>A0A0S2HZF5_9BACT</name>
<protein>
    <submittedName>
        <fullName evidence="1">Uncharacterized protein</fullName>
    </submittedName>
</protein>
<accession>A0A0S2HZF5</accession>
<dbReference type="STRING" id="1307839.L21SP5_01736"/>
<keyword evidence="2" id="KW-1185">Reference proteome</keyword>
<dbReference type="RefSeq" id="WP_057952843.1">
    <property type="nucleotide sequence ID" value="NZ_CP013118.1"/>
</dbReference>
<evidence type="ECO:0000313" key="2">
    <source>
        <dbReference type="Proteomes" id="UP000064893"/>
    </source>
</evidence>
<dbReference type="AlphaFoldDB" id="A0A0S2HZF5"/>
<sequence length="165" mass="19699">MDFFKEPKTILDLFTYDLTTFFYEDYKEVNSEEILDTVLIDYEKNLPWKEFDVFNRVVFRVFIEKTNITGTNHINVTFYADEGYTKEHIMKIVEKVTRITGIDDNRKGFWSSSDDENFEKGHVDRMWTLGKNENIYSLRLIYDKNDGLQLSILFFTNLLKQLGKL</sequence>
<proteinExistence type="predicted"/>
<reference evidence="1 2" key="1">
    <citation type="submission" date="2015-11" db="EMBL/GenBank/DDBJ databases">
        <title>Description and complete genome sequence of a novel strain predominating in hypersaline microbial mats and representing a new family of the Bacteriodetes phylum.</title>
        <authorList>
            <person name="Spring S."/>
            <person name="Bunk B."/>
            <person name="Sproer C."/>
            <person name="Klenk H.-P."/>
        </authorList>
    </citation>
    <scope>NUCLEOTIDE SEQUENCE [LARGE SCALE GENOMIC DNA]</scope>
    <source>
        <strain evidence="1 2">L21-Spi-D4</strain>
    </source>
</reference>
<dbReference type="EMBL" id="CP013118">
    <property type="protein sequence ID" value="ALO15378.1"/>
    <property type="molecule type" value="Genomic_DNA"/>
</dbReference>
<gene>
    <name evidence="1" type="ORF">L21SP5_01736</name>
</gene>
<evidence type="ECO:0000313" key="1">
    <source>
        <dbReference type="EMBL" id="ALO15378.1"/>
    </source>
</evidence>
<organism evidence="1 2">
    <name type="scientific">Salinivirga cyanobacteriivorans</name>
    <dbReference type="NCBI Taxonomy" id="1307839"/>
    <lineage>
        <taxon>Bacteria</taxon>
        <taxon>Pseudomonadati</taxon>
        <taxon>Bacteroidota</taxon>
        <taxon>Bacteroidia</taxon>
        <taxon>Bacteroidales</taxon>
        <taxon>Salinivirgaceae</taxon>
        <taxon>Salinivirga</taxon>
    </lineage>
</organism>
<dbReference type="KEGG" id="blq:L21SP5_01736"/>